<evidence type="ECO:0000256" key="5">
    <source>
        <dbReference type="ARBA" id="ARBA00022679"/>
    </source>
</evidence>
<evidence type="ECO:0000313" key="16">
    <source>
        <dbReference type="EMBL" id="RLT74101.1"/>
    </source>
</evidence>
<dbReference type="OrthoDB" id="9786826at2"/>
<comment type="function">
    <text evidence="13">Catalyzes the conversion of dethiobiotin (DTB) to biotin by the insertion of a sulfur atom into dethiobiotin via a radical-based mechanism.</text>
</comment>
<dbReference type="GO" id="GO:0004076">
    <property type="term" value="F:biotin synthase activity"/>
    <property type="evidence" value="ECO:0007669"/>
    <property type="project" value="UniProtKB-UniRule"/>
</dbReference>
<keyword evidence="4 13" id="KW-0004">4Fe-4S</keyword>
<dbReference type="PANTHER" id="PTHR22976:SF2">
    <property type="entry name" value="BIOTIN SYNTHASE, MITOCHONDRIAL"/>
    <property type="match status" value="1"/>
</dbReference>
<evidence type="ECO:0000256" key="6">
    <source>
        <dbReference type="ARBA" id="ARBA00022691"/>
    </source>
</evidence>
<evidence type="ECO:0000313" key="18">
    <source>
        <dbReference type="Proteomes" id="UP000278164"/>
    </source>
</evidence>
<protein>
    <recommendedName>
        <fullName evidence="3 13">Biotin synthase</fullName>
        <ecNumber evidence="3 13">2.8.1.6</ecNumber>
    </recommendedName>
</protein>
<evidence type="ECO:0000256" key="12">
    <source>
        <dbReference type="ARBA" id="ARBA00051157"/>
    </source>
</evidence>
<proteinExistence type="inferred from homology"/>
<dbReference type="HAMAP" id="MF_01694">
    <property type="entry name" value="BioB"/>
    <property type="match status" value="1"/>
</dbReference>
<keyword evidence="7 13" id="KW-0001">2Fe-2S</keyword>
<keyword evidence="5 13" id="KW-0808">Transferase</keyword>
<dbReference type="Pfam" id="PF06968">
    <property type="entry name" value="BATS"/>
    <property type="match status" value="1"/>
</dbReference>
<dbReference type="InterPro" id="IPR006638">
    <property type="entry name" value="Elp3/MiaA/NifB-like_rSAM"/>
</dbReference>
<evidence type="ECO:0000256" key="10">
    <source>
        <dbReference type="ARBA" id="ARBA00023004"/>
    </source>
</evidence>
<dbReference type="SUPFAM" id="SSF102114">
    <property type="entry name" value="Radical SAM enzymes"/>
    <property type="match status" value="1"/>
</dbReference>
<dbReference type="InterPro" id="IPR013785">
    <property type="entry name" value="Aldolase_TIM"/>
</dbReference>
<gene>
    <name evidence="13 16" type="primary">bioB</name>
    <name evidence="16" type="ORF">D7V78_06660</name>
    <name evidence="17" type="ORF">E5342_01160</name>
</gene>
<dbReference type="PANTHER" id="PTHR22976">
    <property type="entry name" value="BIOTIN SYNTHASE"/>
    <property type="match status" value="1"/>
</dbReference>
<evidence type="ECO:0000256" key="4">
    <source>
        <dbReference type="ARBA" id="ARBA00022485"/>
    </source>
</evidence>
<organism evidence="16 18">
    <name type="scientific">Parabacteroides distasonis</name>
    <dbReference type="NCBI Taxonomy" id="823"/>
    <lineage>
        <taxon>Bacteria</taxon>
        <taxon>Pseudomonadati</taxon>
        <taxon>Bacteroidota</taxon>
        <taxon>Bacteroidia</taxon>
        <taxon>Bacteroidales</taxon>
        <taxon>Tannerellaceae</taxon>
        <taxon>Parabacteroides</taxon>
    </lineage>
</organism>
<dbReference type="GO" id="GO:0005506">
    <property type="term" value="F:iron ion binding"/>
    <property type="evidence" value="ECO:0007669"/>
    <property type="project" value="UniProtKB-UniRule"/>
</dbReference>
<evidence type="ECO:0000259" key="15">
    <source>
        <dbReference type="PROSITE" id="PS51918"/>
    </source>
</evidence>
<feature type="domain" description="Radical SAM core" evidence="15">
    <location>
        <begin position="44"/>
        <end position="273"/>
    </location>
</feature>
<comment type="cofactor">
    <cofactor evidence="13 14">
        <name>[4Fe-4S] cluster</name>
        <dbReference type="ChEBI" id="CHEBI:49883"/>
    </cofactor>
    <text evidence="13 14">Binds 1 [4Fe-4S] cluster. The cluster is coordinated with 3 cysteines and an exchangeable S-adenosyl-L-methionine.</text>
</comment>
<dbReference type="EMBL" id="RAYI01000010">
    <property type="protein sequence ID" value="RLT74101.1"/>
    <property type="molecule type" value="Genomic_DNA"/>
</dbReference>
<reference evidence="17 19" key="2">
    <citation type="submission" date="2019-04" db="EMBL/GenBank/DDBJ databases">
        <title>Microbes associate with the intestines of laboratory mice.</title>
        <authorList>
            <person name="Navarre W."/>
            <person name="Wong E."/>
            <person name="Huang K."/>
            <person name="Tropini C."/>
            <person name="Ng K."/>
            <person name="Yu B."/>
        </authorList>
    </citation>
    <scope>NUCLEOTIDE SEQUENCE [LARGE SCALE GENOMIC DNA]</scope>
    <source>
        <strain evidence="17 19">NM39_I3</strain>
    </source>
</reference>
<dbReference type="SFLD" id="SFLDG01278">
    <property type="entry name" value="biotin_synthase_like"/>
    <property type="match status" value="1"/>
</dbReference>
<dbReference type="Gene3D" id="3.20.20.70">
    <property type="entry name" value="Aldolase class I"/>
    <property type="match status" value="1"/>
</dbReference>
<evidence type="ECO:0000256" key="13">
    <source>
        <dbReference type="HAMAP-Rule" id="MF_01694"/>
    </source>
</evidence>
<dbReference type="SMART" id="SM00729">
    <property type="entry name" value="Elp3"/>
    <property type="match status" value="1"/>
</dbReference>
<dbReference type="SFLD" id="SFLDS00029">
    <property type="entry name" value="Radical_SAM"/>
    <property type="match status" value="1"/>
</dbReference>
<dbReference type="InterPro" id="IPR010722">
    <property type="entry name" value="BATS_dom"/>
</dbReference>
<name>A0A3L7ZS42_PARDI</name>
<dbReference type="SMART" id="SM00876">
    <property type="entry name" value="BATS"/>
    <property type="match status" value="1"/>
</dbReference>
<dbReference type="EMBL" id="SRYM01000002">
    <property type="protein sequence ID" value="TGY63616.1"/>
    <property type="molecule type" value="Genomic_DNA"/>
</dbReference>
<keyword evidence="9 13" id="KW-0093">Biotin biosynthesis</keyword>
<dbReference type="PROSITE" id="PS51918">
    <property type="entry name" value="RADICAL_SAM"/>
    <property type="match status" value="1"/>
</dbReference>
<dbReference type="SFLD" id="SFLDG01060">
    <property type="entry name" value="BATS_domain_containing"/>
    <property type="match status" value="1"/>
</dbReference>
<accession>A0A3L7ZS42</accession>
<comment type="caution">
    <text evidence="16">The sequence shown here is derived from an EMBL/GenBank/DDBJ whole genome shotgun (WGS) entry which is preliminary data.</text>
</comment>
<feature type="binding site" evidence="13 14">
    <location>
        <position position="198"/>
    </location>
    <ligand>
        <name>[2Fe-2S] cluster</name>
        <dbReference type="ChEBI" id="CHEBI:190135"/>
    </ligand>
</feature>
<dbReference type="UniPathway" id="UPA00078">
    <property type="reaction ID" value="UER00162"/>
</dbReference>
<comment type="catalytic activity">
    <reaction evidence="12 13">
        <text>(4R,5S)-dethiobiotin + (sulfur carrier)-SH + 2 reduced [2Fe-2S]-[ferredoxin] + 2 S-adenosyl-L-methionine = (sulfur carrier)-H + biotin + 2 5'-deoxyadenosine + 2 L-methionine + 2 oxidized [2Fe-2S]-[ferredoxin]</text>
        <dbReference type="Rhea" id="RHEA:22060"/>
        <dbReference type="Rhea" id="RHEA-COMP:10000"/>
        <dbReference type="Rhea" id="RHEA-COMP:10001"/>
        <dbReference type="Rhea" id="RHEA-COMP:14737"/>
        <dbReference type="Rhea" id="RHEA-COMP:14739"/>
        <dbReference type="ChEBI" id="CHEBI:17319"/>
        <dbReference type="ChEBI" id="CHEBI:29917"/>
        <dbReference type="ChEBI" id="CHEBI:33737"/>
        <dbReference type="ChEBI" id="CHEBI:33738"/>
        <dbReference type="ChEBI" id="CHEBI:57586"/>
        <dbReference type="ChEBI" id="CHEBI:57844"/>
        <dbReference type="ChEBI" id="CHEBI:59789"/>
        <dbReference type="ChEBI" id="CHEBI:64428"/>
        <dbReference type="ChEBI" id="CHEBI:149473"/>
        <dbReference type="EC" id="2.8.1.6"/>
    </reaction>
</comment>
<dbReference type="NCBIfam" id="TIGR00433">
    <property type="entry name" value="bioB"/>
    <property type="match status" value="1"/>
</dbReference>
<dbReference type="InterPro" id="IPR024177">
    <property type="entry name" value="Biotin_synthase"/>
</dbReference>
<reference evidence="16 18" key="1">
    <citation type="submission" date="2018-09" db="EMBL/GenBank/DDBJ databases">
        <title>Murine metabolic-syndrome-specific gut microbial biobank.</title>
        <authorList>
            <person name="Liu C."/>
        </authorList>
    </citation>
    <scope>NUCLEOTIDE SEQUENCE [LARGE SCALE GENOMIC DNA]</scope>
    <source>
        <strain evidence="16 18">8-P5</strain>
    </source>
</reference>
<evidence type="ECO:0000256" key="1">
    <source>
        <dbReference type="ARBA" id="ARBA00004942"/>
    </source>
</evidence>
<dbReference type="GO" id="GO:0051537">
    <property type="term" value="F:2 iron, 2 sulfur cluster binding"/>
    <property type="evidence" value="ECO:0007669"/>
    <property type="project" value="UniProtKB-KW"/>
</dbReference>
<keyword evidence="6 13" id="KW-0949">S-adenosyl-L-methionine</keyword>
<dbReference type="Proteomes" id="UP000310032">
    <property type="component" value="Unassembled WGS sequence"/>
</dbReference>
<keyword evidence="11 13" id="KW-0411">Iron-sulfur</keyword>
<keyword evidence="10 13" id="KW-0408">Iron</keyword>
<dbReference type="Pfam" id="PF04055">
    <property type="entry name" value="Radical_SAM"/>
    <property type="match status" value="1"/>
</dbReference>
<comment type="caution">
    <text evidence="13">Lacks conserved residue(s) required for the propagation of feature annotation.</text>
</comment>
<dbReference type="InterPro" id="IPR002684">
    <property type="entry name" value="Biotin_synth/BioAB"/>
</dbReference>
<comment type="cofactor">
    <cofactor evidence="13">
        <name>[2Fe-2S] cluster</name>
        <dbReference type="ChEBI" id="CHEBI:190135"/>
    </cofactor>
    <text evidence="13">Binds 1 [2Fe-2S] cluster. The cluster is coordinated with 3 cysteines and 1 arginine.</text>
</comment>
<dbReference type="Proteomes" id="UP000278164">
    <property type="component" value="Unassembled WGS sequence"/>
</dbReference>
<evidence type="ECO:0000256" key="14">
    <source>
        <dbReference type="PIRSR" id="PIRSR001619-1"/>
    </source>
</evidence>
<feature type="binding site" evidence="13 14">
    <location>
        <position position="268"/>
    </location>
    <ligand>
        <name>[2Fe-2S] cluster</name>
        <dbReference type="ChEBI" id="CHEBI:190135"/>
    </ligand>
</feature>
<comment type="similarity">
    <text evidence="2 13">Belongs to the radical SAM superfamily. Biotin synthase family.</text>
</comment>
<evidence type="ECO:0000256" key="8">
    <source>
        <dbReference type="ARBA" id="ARBA00022723"/>
    </source>
</evidence>
<evidence type="ECO:0000313" key="19">
    <source>
        <dbReference type="Proteomes" id="UP000310032"/>
    </source>
</evidence>
<keyword evidence="8 13" id="KW-0479">Metal-binding</keyword>
<comment type="subunit">
    <text evidence="13">Homodimer.</text>
</comment>
<evidence type="ECO:0000256" key="2">
    <source>
        <dbReference type="ARBA" id="ARBA00010765"/>
    </source>
</evidence>
<dbReference type="GO" id="GO:0051539">
    <property type="term" value="F:4 iron, 4 sulfur cluster binding"/>
    <property type="evidence" value="ECO:0007669"/>
    <property type="project" value="UniProtKB-KW"/>
</dbReference>
<comment type="cofactor">
    <cofactor evidence="14">
        <name>[2Fe-2S] cluster</name>
        <dbReference type="ChEBI" id="CHEBI:190135"/>
    </cofactor>
    <text evidence="14">Binds 1 [2Fe-2S] cluster. The cluster is coordinated with 3 cysteines and 1 arginine.</text>
</comment>
<dbReference type="CDD" id="cd01335">
    <property type="entry name" value="Radical_SAM"/>
    <property type="match status" value="1"/>
</dbReference>
<dbReference type="PIRSF" id="PIRSF001619">
    <property type="entry name" value="Biotin_synth"/>
    <property type="match status" value="1"/>
</dbReference>
<comment type="pathway">
    <text evidence="1 13">Cofactor biosynthesis; biotin biosynthesis; biotin from 7,8-diaminononanoate: step 2/2.</text>
</comment>
<dbReference type="RefSeq" id="WP_121735539.1">
    <property type="nucleotide sequence ID" value="NZ_QXXG01000008.1"/>
</dbReference>
<dbReference type="GO" id="GO:0009102">
    <property type="term" value="P:biotin biosynthetic process"/>
    <property type="evidence" value="ECO:0007669"/>
    <property type="project" value="UniProtKB-UniRule"/>
</dbReference>
<evidence type="ECO:0000256" key="3">
    <source>
        <dbReference type="ARBA" id="ARBA00012236"/>
    </source>
</evidence>
<evidence type="ECO:0000256" key="11">
    <source>
        <dbReference type="ARBA" id="ARBA00023014"/>
    </source>
</evidence>
<feature type="binding site" evidence="13 14">
    <location>
        <position position="69"/>
    </location>
    <ligand>
        <name>[4Fe-4S] cluster</name>
        <dbReference type="ChEBI" id="CHEBI:49883"/>
        <note>4Fe-4S-S-AdoMet</note>
    </ligand>
</feature>
<dbReference type="AlphaFoldDB" id="A0A3L7ZS42"/>
<feature type="binding site" evidence="13 14">
    <location>
        <position position="66"/>
    </location>
    <ligand>
        <name>[4Fe-4S] cluster</name>
        <dbReference type="ChEBI" id="CHEBI:49883"/>
        <note>4Fe-4S-S-AdoMet</note>
    </ligand>
</feature>
<sequence>MTIKEAKLYILEGRKITEEQALSLANHPDKETLYEAAHQVTRHFMGNKFDTCSIINAKSGNCSEDCKWCAQSGHYKTLVNLYPLLPAKECVRHAVYNRKQGIRRFALVTSGKRVSDKEMEQIADTIRQIKRQCDIKCCASMGLLTRSQLQSLYDSGVENYHCNIETAPSYFRQLCSTHTIEQKMETIHTAREIGFRICCGGIIGMGETMKERIEMACFLRKEGILSIPLNLLQPIPGTPMEHIRILQEEEWLTTIALFRLINPNAFLRFSGGRAQLSEATQRKSLYIGINSAIIGDLLTTIGSKVEEDKVLFTSEGYSLTANTDWEK</sequence>
<feature type="binding site" evidence="13 14">
    <location>
        <position position="138"/>
    </location>
    <ligand>
        <name>[2Fe-2S] cluster</name>
        <dbReference type="ChEBI" id="CHEBI:190135"/>
    </ligand>
</feature>
<dbReference type="InterPro" id="IPR058240">
    <property type="entry name" value="rSAM_sf"/>
</dbReference>
<feature type="binding site" evidence="13 14">
    <location>
        <position position="62"/>
    </location>
    <ligand>
        <name>[4Fe-4S] cluster</name>
        <dbReference type="ChEBI" id="CHEBI:49883"/>
        <note>4Fe-4S-S-AdoMet</note>
    </ligand>
</feature>
<evidence type="ECO:0000256" key="7">
    <source>
        <dbReference type="ARBA" id="ARBA00022714"/>
    </source>
</evidence>
<dbReference type="EC" id="2.8.1.6" evidence="3 13"/>
<evidence type="ECO:0000313" key="17">
    <source>
        <dbReference type="EMBL" id="TGY63616.1"/>
    </source>
</evidence>
<evidence type="ECO:0000256" key="9">
    <source>
        <dbReference type="ARBA" id="ARBA00022756"/>
    </source>
</evidence>
<dbReference type="InterPro" id="IPR007197">
    <property type="entry name" value="rSAM"/>
</dbReference>